<dbReference type="Pfam" id="PF13628">
    <property type="entry name" value="DUF4142"/>
    <property type="match status" value="1"/>
</dbReference>
<protein>
    <submittedName>
        <fullName evidence="3">DUF4142 domain-containing protein</fullName>
    </submittedName>
</protein>
<dbReference type="EMBL" id="JAERRB010000013">
    <property type="protein sequence ID" value="MBL0744990.1"/>
    <property type="molecule type" value="Genomic_DNA"/>
</dbReference>
<dbReference type="InterPro" id="IPR012347">
    <property type="entry name" value="Ferritin-like"/>
</dbReference>
<evidence type="ECO:0000259" key="2">
    <source>
        <dbReference type="Pfam" id="PF13628"/>
    </source>
</evidence>
<feature type="domain" description="DUF4142" evidence="2">
    <location>
        <begin position="82"/>
        <end position="215"/>
    </location>
</feature>
<name>A0ABS1KZW0_9BACT</name>
<keyword evidence="4" id="KW-1185">Reference proteome</keyword>
<dbReference type="PANTHER" id="PTHR38593:SF1">
    <property type="entry name" value="BLR2558 PROTEIN"/>
    <property type="match status" value="1"/>
</dbReference>
<comment type="caution">
    <text evidence="3">The sequence shown here is derived from an EMBL/GenBank/DDBJ whole genome shotgun (WGS) entry which is preliminary data.</text>
</comment>
<dbReference type="PANTHER" id="PTHR38593">
    <property type="entry name" value="BLR2558 PROTEIN"/>
    <property type="match status" value="1"/>
</dbReference>
<sequence length="216" mass="24060">MKNFLLFLNISILGGLAYLFSGSTTAVEQDQATALATTLRDESPLLASATLPVTLAELHEPAHVNMSDLIVDLDEKPVDEVAEKFLTTAIEARIMDLEQGRAAQQRSATDAVKDYGTLMLRDQNIMLNELRAIAASKHITLPEAPDAKQQEALATLQQQDGKAFDKKFIKMMIIDHKRDVRKFRKATHSNDVDVKAFAVKYLPVVEAHLDYIQKLK</sequence>
<reference evidence="3 4" key="1">
    <citation type="submission" date="2021-01" db="EMBL/GenBank/DDBJ databases">
        <title>Chryseolinea sp. Jin1 Genome sequencing and assembly.</title>
        <authorList>
            <person name="Kim I."/>
        </authorList>
    </citation>
    <scope>NUCLEOTIDE SEQUENCE [LARGE SCALE GENOMIC DNA]</scope>
    <source>
        <strain evidence="3 4">Jin1</strain>
    </source>
</reference>
<dbReference type="RefSeq" id="WP_202015095.1">
    <property type="nucleotide sequence ID" value="NZ_JAERRB010000013.1"/>
</dbReference>
<accession>A0ABS1KZW0</accession>
<dbReference type="InterPro" id="IPR025419">
    <property type="entry name" value="DUF4142"/>
</dbReference>
<evidence type="ECO:0000313" key="3">
    <source>
        <dbReference type="EMBL" id="MBL0744990.1"/>
    </source>
</evidence>
<dbReference type="Proteomes" id="UP000613030">
    <property type="component" value="Unassembled WGS sequence"/>
</dbReference>
<gene>
    <name evidence="3" type="ORF">JI741_27415</name>
</gene>
<evidence type="ECO:0000313" key="4">
    <source>
        <dbReference type="Proteomes" id="UP000613030"/>
    </source>
</evidence>
<organism evidence="3 4">
    <name type="scientific">Chryseolinea lacunae</name>
    <dbReference type="NCBI Taxonomy" id="2801331"/>
    <lineage>
        <taxon>Bacteria</taxon>
        <taxon>Pseudomonadati</taxon>
        <taxon>Bacteroidota</taxon>
        <taxon>Cytophagia</taxon>
        <taxon>Cytophagales</taxon>
        <taxon>Fulvivirgaceae</taxon>
        <taxon>Chryseolinea</taxon>
    </lineage>
</organism>
<dbReference type="Gene3D" id="1.20.1260.10">
    <property type="match status" value="1"/>
</dbReference>
<keyword evidence="1" id="KW-0732">Signal</keyword>
<feature type="chain" id="PRO_5045716368" evidence="1">
    <location>
        <begin position="27"/>
        <end position="216"/>
    </location>
</feature>
<evidence type="ECO:0000256" key="1">
    <source>
        <dbReference type="SAM" id="SignalP"/>
    </source>
</evidence>
<feature type="signal peptide" evidence="1">
    <location>
        <begin position="1"/>
        <end position="26"/>
    </location>
</feature>
<proteinExistence type="predicted"/>